<dbReference type="InParanoid" id="A0A7R8UVN4"/>
<feature type="region of interest" description="Disordered" evidence="4">
    <location>
        <begin position="1002"/>
        <end position="1033"/>
    </location>
</feature>
<dbReference type="FunFam" id="1.10.238.10:FF:000055">
    <property type="entry name" value="Intersectin-1 isoform 1"/>
    <property type="match status" value="1"/>
</dbReference>
<feature type="domain" description="EH" evidence="6">
    <location>
        <begin position="15"/>
        <end position="103"/>
    </location>
</feature>
<evidence type="ECO:0000256" key="4">
    <source>
        <dbReference type="SAM" id="MobiDB-lite"/>
    </source>
</evidence>
<evidence type="ECO:0000313" key="8">
    <source>
        <dbReference type="EMBL" id="CAD7087975.1"/>
    </source>
</evidence>
<feature type="compositionally biased region" description="Polar residues" evidence="4">
    <location>
        <begin position="394"/>
        <end position="420"/>
    </location>
</feature>
<dbReference type="SMART" id="SM00027">
    <property type="entry name" value="EH"/>
    <property type="match status" value="2"/>
</dbReference>
<protein>
    <submittedName>
        <fullName evidence="8">Uncharacterized protein</fullName>
    </submittedName>
</protein>
<dbReference type="GO" id="GO:0042734">
    <property type="term" value="C:presynaptic membrane"/>
    <property type="evidence" value="ECO:0007669"/>
    <property type="project" value="TreeGrafter"/>
</dbReference>
<dbReference type="FunFam" id="2.30.30.40:FF:000072">
    <property type="entry name" value="Unconventional Myosin IB"/>
    <property type="match status" value="1"/>
</dbReference>
<dbReference type="PANTHER" id="PTHR11216">
    <property type="entry name" value="EH DOMAIN"/>
    <property type="match status" value="1"/>
</dbReference>
<dbReference type="EMBL" id="LR899012">
    <property type="protein sequence ID" value="CAD7087975.1"/>
    <property type="molecule type" value="Genomic_DNA"/>
</dbReference>
<dbReference type="PROSITE" id="PS50002">
    <property type="entry name" value="SH3"/>
    <property type="match status" value="4"/>
</dbReference>
<gene>
    <name evidence="8" type="ORF">HERILL_LOCUS10644</name>
</gene>
<dbReference type="GO" id="GO:0005737">
    <property type="term" value="C:cytoplasm"/>
    <property type="evidence" value="ECO:0007669"/>
    <property type="project" value="TreeGrafter"/>
</dbReference>
<dbReference type="FunCoup" id="A0A7R8UVN4">
    <property type="interactions" value="1765"/>
</dbReference>
<dbReference type="GO" id="GO:0060090">
    <property type="term" value="F:molecular adaptor activity"/>
    <property type="evidence" value="ECO:0007669"/>
    <property type="project" value="TreeGrafter"/>
</dbReference>
<evidence type="ECO:0000256" key="3">
    <source>
        <dbReference type="PROSITE-ProRule" id="PRU00192"/>
    </source>
</evidence>
<feature type="domain" description="SH3" evidence="5">
    <location>
        <begin position="881"/>
        <end position="939"/>
    </location>
</feature>
<feature type="domain" description="EF-hand" evidence="7">
    <location>
        <begin position="47"/>
        <end position="82"/>
    </location>
</feature>
<dbReference type="GO" id="GO:0150007">
    <property type="term" value="P:clathrin-dependent synaptic vesicle endocytosis"/>
    <property type="evidence" value="ECO:0007669"/>
    <property type="project" value="TreeGrafter"/>
</dbReference>
<dbReference type="CDD" id="cd11840">
    <property type="entry name" value="SH3_Intersectin_5"/>
    <property type="match status" value="1"/>
</dbReference>
<evidence type="ECO:0000256" key="1">
    <source>
        <dbReference type="ARBA" id="ARBA00022443"/>
    </source>
</evidence>
<evidence type="ECO:0000256" key="2">
    <source>
        <dbReference type="ARBA" id="ARBA00022837"/>
    </source>
</evidence>
<dbReference type="InterPro" id="IPR018247">
    <property type="entry name" value="EF_Hand_1_Ca_BS"/>
</dbReference>
<feature type="compositionally biased region" description="Polar residues" evidence="4">
    <location>
        <begin position="1002"/>
        <end position="1028"/>
    </location>
</feature>
<feature type="domain" description="SH3" evidence="5">
    <location>
        <begin position="1034"/>
        <end position="1098"/>
    </location>
</feature>
<dbReference type="GO" id="GO:0097708">
    <property type="term" value="C:intracellular vesicle"/>
    <property type="evidence" value="ECO:0007669"/>
    <property type="project" value="TreeGrafter"/>
</dbReference>
<dbReference type="InterPro" id="IPR002048">
    <property type="entry name" value="EF_hand_dom"/>
</dbReference>
<dbReference type="PROSITE" id="PS50031">
    <property type="entry name" value="EH"/>
    <property type="match status" value="2"/>
</dbReference>
<keyword evidence="1 3" id="KW-0728">SH3 domain</keyword>
<dbReference type="PROSITE" id="PS50222">
    <property type="entry name" value="EF_HAND_2"/>
    <property type="match status" value="2"/>
</dbReference>
<dbReference type="InterPro" id="IPR011992">
    <property type="entry name" value="EF-hand-dom_pair"/>
</dbReference>
<dbReference type="CDD" id="cd11838">
    <property type="entry name" value="SH3_Intersectin_3"/>
    <property type="match status" value="1"/>
</dbReference>
<dbReference type="Proteomes" id="UP000594454">
    <property type="component" value="Chromosome 4"/>
</dbReference>
<feature type="region of interest" description="Disordered" evidence="4">
    <location>
        <begin position="380"/>
        <end position="486"/>
    </location>
</feature>
<dbReference type="Gene3D" id="1.10.238.10">
    <property type="entry name" value="EF-hand"/>
    <property type="match status" value="2"/>
</dbReference>
<dbReference type="InterPro" id="IPR001452">
    <property type="entry name" value="SH3_domain"/>
</dbReference>
<dbReference type="OrthoDB" id="207120at2759"/>
<organism evidence="8 9">
    <name type="scientific">Hermetia illucens</name>
    <name type="common">Black soldier fly</name>
    <dbReference type="NCBI Taxonomy" id="343691"/>
    <lineage>
        <taxon>Eukaryota</taxon>
        <taxon>Metazoa</taxon>
        <taxon>Ecdysozoa</taxon>
        <taxon>Arthropoda</taxon>
        <taxon>Hexapoda</taxon>
        <taxon>Insecta</taxon>
        <taxon>Pterygota</taxon>
        <taxon>Neoptera</taxon>
        <taxon>Endopterygota</taxon>
        <taxon>Diptera</taxon>
        <taxon>Brachycera</taxon>
        <taxon>Stratiomyomorpha</taxon>
        <taxon>Stratiomyidae</taxon>
        <taxon>Hermetiinae</taxon>
        <taxon>Hermetia</taxon>
    </lineage>
</organism>
<dbReference type="PANTHER" id="PTHR11216:SF170">
    <property type="entry name" value="DYNAMIN ASSOCIATED PROTEIN 160, ISOFORM D"/>
    <property type="match status" value="1"/>
</dbReference>
<keyword evidence="9" id="KW-1185">Reference proteome</keyword>
<dbReference type="Pfam" id="PF00018">
    <property type="entry name" value="SH3_1"/>
    <property type="match status" value="1"/>
</dbReference>
<dbReference type="Pfam" id="PF12763">
    <property type="entry name" value="EH"/>
    <property type="match status" value="2"/>
</dbReference>
<dbReference type="AlphaFoldDB" id="A0A7R8UVN4"/>
<keyword evidence="2" id="KW-0106">Calcium</keyword>
<dbReference type="SMART" id="SM00326">
    <property type="entry name" value="SH3"/>
    <property type="match status" value="4"/>
</dbReference>
<feature type="compositionally biased region" description="Basic and acidic residues" evidence="4">
    <location>
        <begin position="435"/>
        <end position="486"/>
    </location>
</feature>
<name>A0A7R8UVN4_HERIL</name>
<dbReference type="CDD" id="cd11839">
    <property type="entry name" value="SH3_Intersectin_4"/>
    <property type="match status" value="1"/>
</dbReference>
<evidence type="ECO:0000313" key="9">
    <source>
        <dbReference type="Proteomes" id="UP000594454"/>
    </source>
</evidence>
<feature type="domain" description="SH3" evidence="5">
    <location>
        <begin position="767"/>
        <end position="828"/>
    </location>
</feature>
<dbReference type="SMART" id="SM00054">
    <property type="entry name" value="EFh"/>
    <property type="match status" value="3"/>
</dbReference>
<dbReference type="InterPro" id="IPR036028">
    <property type="entry name" value="SH3-like_dom_sf"/>
</dbReference>
<feature type="domain" description="SH3" evidence="5">
    <location>
        <begin position="1118"/>
        <end position="1177"/>
    </location>
</feature>
<evidence type="ECO:0000259" key="7">
    <source>
        <dbReference type="PROSITE" id="PS50222"/>
    </source>
</evidence>
<dbReference type="CDD" id="cd11836">
    <property type="entry name" value="SH3_Intersectin_1"/>
    <property type="match status" value="1"/>
</dbReference>
<dbReference type="Pfam" id="PF14604">
    <property type="entry name" value="SH3_9"/>
    <property type="match status" value="3"/>
</dbReference>
<proteinExistence type="predicted"/>
<dbReference type="GO" id="GO:0005509">
    <property type="term" value="F:calcium ion binding"/>
    <property type="evidence" value="ECO:0007669"/>
    <property type="project" value="InterPro"/>
</dbReference>
<evidence type="ECO:0000259" key="6">
    <source>
        <dbReference type="PROSITE" id="PS50031"/>
    </source>
</evidence>
<dbReference type="Gene3D" id="2.30.30.40">
    <property type="entry name" value="SH3 Domains"/>
    <property type="match status" value="4"/>
</dbReference>
<dbReference type="InterPro" id="IPR000261">
    <property type="entry name" value="EH_dom"/>
</dbReference>
<sequence>MNINNVDIWGITAREKIKFQQQFKSLQPQNGIVTGAQAKGFFLQSQLPPIVLGQIWALADTDADGKMNIQEFSIACKLINLKLRGFELPKVLPPVLLASLSSASGTPSATPTGSLSPLDPLKKVDAIGTAPLPTAIIQPQQPPLIPPMAVAAPMGMPRPVPPMVPQQPLVPGTHPPLAGAPQIPLAQSVGMVPGVASVPAGMVPIQPPLVPASTIGIMGAATVPPVIPPAIPPQPTVMPTANASLIDTTTKIVSPPTAENSSALPAPPTPPQSNPPSRNMSISERAPSIESPQVEWAIKGPIKLKYTQLFNTTDRTRSGFLTGAQARNIMVQTKLPQATLAQIWALSDMDSDGRLGCEEFVLAMYLCEKGLAGEKIPVTLPPDLIPPTFRKGTSRQGSIAGSRHGSQPGSRHASISSQGATAEPDPAAGLPQTSFEDKRKENFDKGQAELDRRRKLLLDQQRKEQEERERKEREEAEKREKARLEAERKQQEELERQLQRQREIEQEKEEQRRRALEAKEAARKELERQRQIEWENQRISEMQLQRQREQEKVLKLKAQNQTLNIELSTLNEKIKELSQKICDTRAGVTNVKTVIDGMRSTRDTQMSEMAQFKARIKEQNQKLLQLTQEKAKWDSKMKMNQFADAANQEQMNAAFANKQIIINQLKDKIENIKVEIETKKTDIDSNNVQMTELKAELETLIEKCEELYKTYDQHRTQVLELKNNKKNESYNAAWETAANAWPTEPEVTTNNMNVSYAEPAHEIPNHEGYIKHRAIYEFNARNPDEISFQPGDIVYVPIEQNAEPGWLAGEINGHTGWFPESYVEKIDDTSTSNMLSSINTQDTYIDNNRHLDNIAEVTETTTISNVNANDQEQQQELTYNGDVEYYVAMYPYESAEVGDLNFNAGEIIMVTKKEGDWWTGTIGTRVGIFPSNFVQKTDVSDNNATPAVQEAEITTNNTTTEVMEEKVEIHESNTGKESLQQITSTLADDAKNQEDLDTEVSQINTQQKNADQTQETYSRPMSRTSSMTPGMRGKKPEIAQVIAPYESTSPEQLSLQRGQLIMIRKKTDSGWWEGELQAKGRRRQVGWFPASYVKILQGGRNSGRNTPVSGSKIEMTETILDKVIALYPYKAQNDDELSFDKDDIISVLGRDEPEWWRGELNGLTGLFPSNYVKPFVSSGNV</sequence>
<dbReference type="PROSITE" id="PS00018">
    <property type="entry name" value="EF_HAND_1"/>
    <property type="match status" value="2"/>
</dbReference>
<dbReference type="SUPFAM" id="SSF50044">
    <property type="entry name" value="SH3-domain"/>
    <property type="match status" value="4"/>
</dbReference>
<feature type="domain" description="EH" evidence="6">
    <location>
        <begin position="302"/>
        <end position="391"/>
    </location>
</feature>
<dbReference type="CDD" id="cd00052">
    <property type="entry name" value="EH"/>
    <property type="match status" value="2"/>
</dbReference>
<dbReference type="PRINTS" id="PR00452">
    <property type="entry name" value="SH3DOMAIN"/>
</dbReference>
<feature type="compositionally biased region" description="Pro residues" evidence="4">
    <location>
        <begin position="265"/>
        <end position="274"/>
    </location>
</feature>
<reference evidence="8 9" key="1">
    <citation type="submission" date="2020-11" db="EMBL/GenBank/DDBJ databases">
        <authorList>
            <person name="Wallbank WR R."/>
            <person name="Pardo Diaz C."/>
            <person name="Kozak K."/>
            <person name="Martin S."/>
            <person name="Jiggins C."/>
            <person name="Moest M."/>
            <person name="Warren A I."/>
            <person name="Generalovic N T."/>
            <person name="Byers J.R.P. K."/>
            <person name="Montejo-Kovacevich G."/>
            <person name="Yen C E."/>
        </authorList>
    </citation>
    <scope>NUCLEOTIDE SEQUENCE [LARGE SCALE GENOMIC DNA]</scope>
</reference>
<feature type="domain" description="EF-hand" evidence="7">
    <location>
        <begin position="335"/>
        <end position="370"/>
    </location>
</feature>
<accession>A0A7R8UVN4</accession>
<dbReference type="SUPFAM" id="SSF47473">
    <property type="entry name" value="EF-hand"/>
    <property type="match status" value="2"/>
</dbReference>
<feature type="region of interest" description="Disordered" evidence="4">
    <location>
        <begin position="253"/>
        <end position="288"/>
    </location>
</feature>
<evidence type="ECO:0000259" key="5">
    <source>
        <dbReference type="PROSITE" id="PS50002"/>
    </source>
</evidence>